<dbReference type="InterPro" id="IPR050116">
    <property type="entry name" value="DNA_polymerase-Y"/>
</dbReference>
<dbReference type="Pfam" id="PF00817">
    <property type="entry name" value="IMS"/>
    <property type="match status" value="1"/>
</dbReference>
<dbReference type="Proteomes" id="UP000557307">
    <property type="component" value="Unassembled WGS sequence"/>
</dbReference>
<dbReference type="GO" id="GO:0003887">
    <property type="term" value="F:DNA-directed DNA polymerase activity"/>
    <property type="evidence" value="ECO:0007669"/>
    <property type="project" value="UniProtKB-EC"/>
</dbReference>
<dbReference type="EC" id="2.7.7.7" evidence="3"/>
<evidence type="ECO:0000313" key="4">
    <source>
        <dbReference type="Proteomes" id="UP000557307"/>
    </source>
</evidence>
<dbReference type="PROSITE" id="PS50173">
    <property type="entry name" value="UMUC"/>
    <property type="match status" value="1"/>
</dbReference>
<dbReference type="GO" id="GO:0005829">
    <property type="term" value="C:cytosol"/>
    <property type="evidence" value="ECO:0007669"/>
    <property type="project" value="TreeGrafter"/>
</dbReference>
<dbReference type="InterPro" id="IPR043502">
    <property type="entry name" value="DNA/RNA_pol_sf"/>
</dbReference>
<dbReference type="InterPro" id="IPR001126">
    <property type="entry name" value="UmuC"/>
</dbReference>
<dbReference type="GO" id="GO:0009432">
    <property type="term" value="P:SOS response"/>
    <property type="evidence" value="ECO:0007669"/>
    <property type="project" value="TreeGrafter"/>
</dbReference>
<dbReference type="EMBL" id="JACHGF010000011">
    <property type="protein sequence ID" value="MBB5286740.1"/>
    <property type="molecule type" value="Genomic_DNA"/>
</dbReference>
<feature type="domain" description="UmuC" evidence="2">
    <location>
        <begin position="12"/>
        <end position="195"/>
    </location>
</feature>
<dbReference type="GO" id="GO:0003684">
    <property type="term" value="F:damaged DNA binding"/>
    <property type="evidence" value="ECO:0007669"/>
    <property type="project" value="InterPro"/>
</dbReference>
<keyword evidence="3" id="KW-0808">Transferase</keyword>
<reference evidence="3 4" key="1">
    <citation type="submission" date="2020-08" db="EMBL/GenBank/DDBJ databases">
        <title>Genomic Encyclopedia of Type Strains, Phase IV (KMG-IV): sequencing the most valuable type-strain genomes for metagenomic binning, comparative biology and taxonomic classification.</title>
        <authorList>
            <person name="Goeker M."/>
        </authorList>
    </citation>
    <scope>NUCLEOTIDE SEQUENCE [LARGE SCALE GENOMIC DNA]</scope>
    <source>
        <strain evidence="3 4">DSM 105074</strain>
    </source>
</reference>
<gene>
    <name evidence="3" type="ORF">HNQ92_004901</name>
</gene>
<comment type="caution">
    <text evidence="3">The sequence shown here is derived from an EMBL/GenBank/DDBJ whole genome shotgun (WGS) entry which is preliminary data.</text>
</comment>
<dbReference type="Gene3D" id="3.30.70.270">
    <property type="match status" value="1"/>
</dbReference>
<sequence length="426" mass="48340">MNHANPNTKPTVLFVDMNSFFASCEQQVNYWLRERPVAVCVYTGRNGCVISPSIEAKRRGVRVGMRLDDAIKVCPDLVPLETNPARYRDFHIKIMEVLKTFSADVFPRSIDEAIVDLTHHQLMYPNIVDVGHKVKAAIRRDVGDWLRCSIGVAPNAFLAKLASGLQKPDGLVCIDPENIDRILSTLRLTDLPGIGSAMAARLQAGGIDSPLHLRQASPEKLRQVVRSVVGLHWHYRLNFGGEMDLTTPLNYKSMQAMRSLSAEQRQTVEDVHTLFMKLCFSLEKRLVTQSLFCKAITFSARYTTSLRYEVEVRSSLPIQDGAEIHRLLLERIKKAEHGQPPKQILSIYLSRLHVGVYDFVPAEMVQYTLFENNTRRDLLRKAYYDIKTRFGNEAIMRVSELKTELLLKDVIGFGSIGDLRKKQGEE</sequence>
<evidence type="ECO:0000256" key="1">
    <source>
        <dbReference type="ARBA" id="ARBA00010945"/>
    </source>
</evidence>
<dbReference type="InterPro" id="IPR017961">
    <property type="entry name" value="DNA_pol_Y-fam_little_finger"/>
</dbReference>
<evidence type="ECO:0000313" key="3">
    <source>
        <dbReference type="EMBL" id="MBB5286740.1"/>
    </source>
</evidence>
<dbReference type="SUPFAM" id="SSF56672">
    <property type="entry name" value="DNA/RNA polymerases"/>
    <property type="match status" value="1"/>
</dbReference>
<keyword evidence="4" id="KW-1185">Reference proteome</keyword>
<proteinExistence type="inferred from homology"/>
<dbReference type="AlphaFoldDB" id="A0A840U3Q3"/>
<protein>
    <submittedName>
        <fullName evidence="3">DNA polymerase-4</fullName>
        <ecNumber evidence="3">2.7.7.7</ecNumber>
    </submittedName>
</protein>
<dbReference type="Gene3D" id="3.40.1170.60">
    <property type="match status" value="1"/>
</dbReference>
<dbReference type="PANTHER" id="PTHR11076">
    <property type="entry name" value="DNA REPAIR POLYMERASE UMUC / TRANSFERASE FAMILY MEMBER"/>
    <property type="match status" value="1"/>
</dbReference>
<dbReference type="GO" id="GO:0042276">
    <property type="term" value="P:error-prone translesion synthesis"/>
    <property type="evidence" value="ECO:0007669"/>
    <property type="project" value="TreeGrafter"/>
</dbReference>
<evidence type="ECO:0000259" key="2">
    <source>
        <dbReference type="PROSITE" id="PS50173"/>
    </source>
</evidence>
<dbReference type="Gene3D" id="1.10.150.20">
    <property type="entry name" value="5' to 3' exonuclease, C-terminal subdomain"/>
    <property type="match status" value="1"/>
</dbReference>
<dbReference type="PANTHER" id="PTHR11076:SF34">
    <property type="entry name" value="PROTEIN UMUC"/>
    <property type="match status" value="1"/>
</dbReference>
<keyword evidence="3" id="KW-0548">Nucleotidyltransferase</keyword>
<dbReference type="InterPro" id="IPR043128">
    <property type="entry name" value="Rev_trsase/Diguanyl_cyclase"/>
</dbReference>
<accession>A0A840U3Q3</accession>
<name>A0A840U3Q3_9BACT</name>
<comment type="similarity">
    <text evidence="1">Belongs to the DNA polymerase type-Y family.</text>
</comment>
<dbReference type="Pfam" id="PF11799">
    <property type="entry name" value="IMS_C"/>
    <property type="match status" value="1"/>
</dbReference>
<dbReference type="GO" id="GO:0006281">
    <property type="term" value="P:DNA repair"/>
    <property type="evidence" value="ECO:0007669"/>
    <property type="project" value="InterPro"/>
</dbReference>
<dbReference type="RefSeq" id="WP_184178157.1">
    <property type="nucleotide sequence ID" value="NZ_JACHGF010000011.1"/>
</dbReference>
<organism evidence="3 4">
    <name type="scientific">Rhabdobacter roseus</name>
    <dbReference type="NCBI Taxonomy" id="1655419"/>
    <lineage>
        <taxon>Bacteria</taxon>
        <taxon>Pseudomonadati</taxon>
        <taxon>Bacteroidota</taxon>
        <taxon>Cytophagia</taxon>
        <taxon>Cytophagales</taxon>
        <taxon>Cytophagaceae</taxon>
        <taxon>Rhabdobacter</taxon>
    </lineage>
</organism>